<gene>
    <name evidence="2" type="ORF">KCU76_g19117</name>
    <name evidence="3" type="ORF">KCU76_g6787</name>
</gene>
<dbReference type="AlphaFoldDB" id="A0A9P8J9R7"/>
<feature type="non-terminal residue" evidence="3">
    <location>
        <position position="96"/>
    </location>
</feature>
<sequence length="96" mass="10122">MLSCSAFRRPAQRAARNLSAPSTRGLAAPASGSFAFETGSANGVKFASRDMAGPMTKLAIVSKAGTRYEPLPGLSLGLQSFAFKVCANHHRSIRHT</sequence>
<reference evidence="3" key="2">
    <citation type="submission" date="2021-08" db="EMBL/GenBank/DDBJ databases">
        <authorList>
            <person name="Gostincar C."/>
            <person name="Sun X."/>
            <person name="Song Z."/>
            <person name="Gunde-Cimerman N."/>
        </authorList>
    </citation>
    <scope>NUCLEOTIDE SEQUENCE</scope>
    <source>
        <strain evidence="3">EXF-9911</strain>
    </source>
</reference>
<comment type="caution">
    <text evidence="3">The sequence shown here is derived from an EMBL/GenBank/DDBJ whole genome shotgun (WGS) entry which is preliminary data.</text>
</comment>
<name>A0A9P8J9R7_AURME</name>
<organism evidence="3 4">
    <name type="scientific">Aureobasidium melanogenum</name>
    <name type="common">Aureobasidium pullulans var. melanogenum</name>
    <dbReference type="NCBI Taxonomy" id="46634"/>
    <lineage>
        <taxon>Eukaryota</taxon>
        <taxon>Fungi</taxon>
        <taxon>Dikarya</taxon>
        <taxon>Ascomycota</taxon>
        <taxon>Pezizomycotina</taxon>
        <taxon>Dothideomycetes</taxon>
        <taxon>Dothideomycetidae</taxon>
        <taxon>Dothideales</taxon>
        <taxon>Saccotheciaceae</taxon>
        <taxon>Aureobasidium</taxon>
    </lineage>
</organism>
<dbReference type="Proteomes" id="UP000779574">
    <property type="component" value="Unassembled WGS sequence"/>
</dbReference>
<evidence type="ECO:0000313" key="4">
    <source>
        <dbReference type="Proteomes" id="UP000779574"/>
    </source>
</evidence>
<evidence type="ECO:0000313" key="2">
    <source>
        <dbReference type="EMBL" id="KAG9662408.1"/>
    </source>
</evidence>
<evidence type="ECO:0000313" key="3">
    <source>
        <dbReference type="EMBL" id="KAG9692318.1"/>
    </source>
</evidence>
<reference evidence="3" key="1">
    <citation type="journal article" date="2021" name="J Fungi (Basel)">
        <title>Virulence traits and population genomics of the black yeast Aureobasidium melanogenum.</title>
        <authorList>
            <person name="Cernosa A."/>
            <person name="Sun X."/>
            <person name="Gostincar C."/>
            <person name="Fang C."/>
            <person name="Gunde-Cimerman N."/>
            <person name="Song Z."/>
        </authorList>
    </citation>
    <scope>NUCLEOTIDE SEQUENCE</scope>
    <source>
        <strain evidence="3">EXF-9911</strain>
    </source>
</reference>
<accession>A0A9P8J9R7</accession>
<dbReference type="EMBL" id="JAHFXF010000234">
    <property type="protein sequence ID" value="KAG9692318.1"/>
    <property type="molecule type" value="Genomic_DNA"/>
</dbReference>
<evidence type="ECO:0000256" key="1">
    <source>
        <dbReference type="SAM" id="MobiDB-lite"/>
    </source>
</evidence>
<dbReference type="EMBL" id="JAHFXF010001847">
    <property type="protein sequence ID" value="KAG9662408.1"/>
    <property type="molecule type" value="Genomic_DNA"/>
</dbReference>
<feature type="region of interest" description="Disordered" evidence="1">
    <location>
        <begin position="1"/>
        <end position="25"/>
    </location>
</feature>
<protein>
    <submittedName>
        <fullName evidence="3">Uncharacterized protein</fullName>
    </submittedName>
</protein>
<proteinExistence type="predicted"/>